<protein>
    <submittedName>
        <fullName evidence="5">Formate dehydrogenase accessory protein FdhE</fullName>
    </submittedName>
</protein>
<dbReference type="InterPro" id="IPR056774">
    <property type="entry name" value="FdhE_N"/>
</dbReference>
<dbReference type="Pfam" id="PF24859">
    <property type="entry name" value="FdhE_central"/>
    <property type="match status" value="1"/>
</dbReference>
<accession>U4V9Z2</accession>
<proteinExistence type="predicted"/>
<evidence type="ECO:0000313" key="5">
    <source>
        <dbReference type="EMBL" id="ERL99530.1"/>
    </source>
</evidence>
<dbReference type="GO" id="GO:0008199">
    <property type="term" value="F:ferric iron binding"/>
    <property type="evidence" value="ECO:0007669"/>
    <property type="project" value="TreeGrafter"/>
</dbReference>
<sequence>MAGKKDLVPDPTVIGEISAPPPFVQLPDPPGALFARRAERLRILASVSPLKPYLEFIADLSEAQSEIDAGLGPVAARQENDRGGREFGMPSIDRADAASDAGGLHTIFDRLFERARNIAKPQDAADALERVAGSDANERRRMVEAIFAGVLPPDAIAEHIYIWAGLQLHLARLASALDPKSVKPVADGVCPACGSMPSSSMVVGWHGAHGARFCSCSVCNTLWHYVRIKCTCCGSTKGIGYKEVEEGGGVIKAETCDECESWVKIIYQQLSSDADPVADDVASLGLDMLMRETPYRRGGGFSPLLAGL</sequence>
<dbReference type="Pfam" id="PF24860">
    <property type="entry name" value="FdhE_C"/>
    <property type="match status" value="1"/>
</dbReference>
<dbReference type="NCBIfam" id="TIGR01562">
    <property type="entry name" value="FdhE"/>
    <property type="match status" value="1"/>
</dbReference>
<feature type="domain" description="FdhE N-terminal" evidence="2">
    <location>
        <begin position="21"/>
        <end position="186"/>
    </location>
</feature>
<dbReference type="GO" id="GO:0051604">
    <property type="term" value="P:protein maturation"/>
    <property type="evidence" value="ECO:0007669"/>
    <property type="project" value="TreeGrafter"/>
</dbReference>
<comment type="caution">
    <text evidence="5">The sequence shown here is derived from an EMBL/GenBank/DDBJ whole genome shotgun (WGS) entry which is preliminary data.</text>
</comment>
<dbReference type="CDD" id="cd16341">
    <property type="entry name" value="FdhE"/>
    <property type="match status" value="1"/>
</dbReference>
<dbReference type="Gene3D" id="3.90.1670.10">
    <property type="entry name" value="FdhE-like domain"/>
    <property type="match status" value="1"/>
</dbReference>
<dbReference type="AlphaFoldDB" id="U4V9Z2"/>
<dbReference type="InterPro" id="IPR006452">
    <property type="entry name" value="Formate_DH_accessory"/>
</dbReference>
<name>U4V9Z2_9HYPH</name>
<evidence type="ECO:0000313" key="6">
    <source>
        <dbReference type="Proteomes" id="UP000016842"/>
    </source>
</evidence>
<dbReference type="SUPFAM" id="SSF144020">
    <property type="entry name" value="FdhE-like"/>
    <property type="match status" value="1"/>
</dbReference>
<dbReference type="PATRIC" id="fig|1337887.3.peg.5545"/>
<dbReference type="InterPro" id="IPR056796">
    <property type="entry name" value="FdhE_C"/>
</dbReference>
<evidence type="ECO:0000256" key="1">
    <source>
        <dbReference type="ARBA" id="ARBA00022490"/>
    </source>
</evidence>
<dbReference type="InterPro" id="IPR024064">
    <property type="entry name" value="FdhE-like_sf"/>
</dbReference>
<dbReference type="PANTHER" id="PTHR37689">
    <property type="entry name" value="PROTEIN FDHE"/>
    <property type="match status" value="1"/>
</dbReference>
<feature type="domain" description="FdhE central" evidence="3">
    <location>
        <begin position="189"/>
        <end position="227"/>
    </location>
</feature>
<evidence type="ECO:0000259" key="3">
    <source>
        <dbReference type="Pfam" id="PF24859"/>
    </source>
</evidence>
<dbReference type="GO" id="GO:0005829">
    <property type="term" value="C:cytosol"/>
    <property type="evidence" value="ECO:0007669"/>
    <property type="project" value="TreeGrafter"/>
</dbReference>
<evidence type="ECO:0000259" key="4">
    <source>
        <dbReference type="Pfam" id="PF24860"/>
    </source>
</evidence>
<dbReference type="Proteomes" id="UP000016842">
    <property type="component" value="Unassembled WGS sequence"/>
</dbReference>
<reference evidence="5 6" key="1">
    <citation type="journal article" date="2014" name="FEMS Microbiol. Lett.">
        <title>Genome sequencing analysis reveals virulence-related gene content of Ochrobactrum intermedium strain 229E, a urease-positive strain isolated from the human gastric niche.</title>
        <authorList>
            <person name="Kulkarni G.J."/>
            <person name="Shetty S."/>
            <person name="Dharne M.S."/>
            <person name="Shouche Y.S."/>
        </authorList>
    </citation>
    <scope>NUCLEOTIDE SEQUENCE [LARGE SCALE GENOMIC DNA]</scope>
    <source>
        <strain evidence="5 6">229E</strain>
    </source>
</reference>
<dbReference type="PANTHER" id="PTHR37689:SF1">
    <property type="entry name" value="PROTEIN FDHE"/>
    <property type="match status" value="1"/>
</dbReference>
<dbReference type="InterPro" id="IPR056797">
    <property type="entry name" value="FdhE_central"/>
</dbReference>
<keyword evidence="1" id="KW-0963">Cytoplasm</keyword>
<dbReference type="EMBL" id="ASXJ01000377">
    <property type="protein sequence ID" value="ERL99530.1"/>
    <property type="molecule type" value="Genomic_DNA"/>
</dbReference>
<gene>
    <name evidence="5" type="ORF">Q644_10355</name>
</gene>
<organism evidence="5 6">
    <name type="scientific">Brucella intermedia 229E</name>
    <dbReference type="NCBI Taxonomy" id="1337887"/>
    <lineage>
        <taxon>Bacteria</taxon>
        <taxon>Pseudomonadati</taxon>
        <taxon>Pseudomonadota</taxon>
        <taxon>Alphaproteobacteria</taxon>
        <taxon>Hyphomicrobiales</taxon>
        <taxon>Brucellaceae</taxon>
        <taxon>Brucella/Ochrobactrum group</taxon>
        <taxon>Brucella</taxon>
    </lineage>
</organism>
<dbReference type="PIRSF" id="PIRSF018296">
    <property type="entry name" value="Format_dh_formtn"/>
    <property type="match status" value="1"/>
</dbReference>
<dbReference type="Pfam" id="PF04216">
    <property type="entry name" value="FdhE_N"/>
    <property type="match status" value="1"/>
</dbReference>
<feature type="domain" description="FdhE C-terminal" evidence="4">
    <location>
        <begin position="228"/>
        <end position="304"/>
    </location>
</feature>
<evidence type="ECO:0000259" key="2">
    <source>
        <dbReference type="Pfam" id="PF04216"/>
    </source>
</evidence>